<evidence type="ECO:0000313" key="2">
    <source>
        <dbReference type="Proteomes" id="UP001064048"/>
    </source>
</evidence>
<reference evidence="1 2" key="1">
    <citation type="journal article" date="2022" name="Genome Biol. Evol.">
        <title>The Spruce Budworm Genome: Reconstructing the Evolutionary History of Antifreeze Proteins.</title>
        <authorList>
            <person name="Beliveau C."/>
            <person name="Gagne P."/>
            <person name="Picq S."/>
            <person name="Vernygora O."/>
            <person name="Keeling C.I."/>
            <person name="Pinkney K."/>
            <person name="Doucet D."/>
            <person name="Wen F."/>
            <person name="Johnston J.S."/>
            <person name="Maaroufi H."/>
            <person name="Boyle B."/>
            <person name="Laroche J."/>
            <person name="Dewar K."/>
            <person name="Juretic N."/>
            <person name="Blackburn G."/>
            <person name="Nisole A."/>
            <person name="Brunet B."/>
            <person name="Brandao M."/>
            <person name="Lumley L."/>
            <person name="Duan J."/>
            <person name="Quan G."/>
            <person name="Lucarotti C.J."/>
            <person name="Roe A.D."/>
            <person name="Sperling F.A.H."/>
            <person name="Levesque R.C."/>
            <person name="Cusson M."/>
        </authorList>
    </citation>
    <scope>NUCLEOTIDE SEQUENCE [LARGE SCALE GENOMIC DNA]</scope>
    <source>
        <strain evidence="1">Glfc:IPQL:Cfum</strain>
    </source>
</reference>
<comment type="caution">
    <text evidence="1">The sequence shown here is derived from an EMBL/GenBank/DDBJ whole genome shotgun (WGS) entry which is preliminary data.</text>
</comment>
<accession>A0ACC0KTP0</accession>
<proteinExistence type="predicted"/>
<protein>
    <submittedName>
        <fullName evidence="1">Uncharacterized protein</fullName>
    </submittedName>
</protein>
<dbReference type="EMBL" id="CM046102">
    <property type="protein sequence ID" value="KAI8439863.1"/>
    <property type="molecule type" value="Genomic_DNA"/>
</dbReference>
<dbReference type="Proteomes" id="UP001064048">
    <property type="component" value="Chromosome 2"/>
</dbReference>
<sequence>MHSFPREQRAITEFTQAKPRAKASTIKLVQTQEFNIDILISTCSGYFPGAGVRVAAAAESRAPEKKGYEIARNIKVNEWRPRTGRRSVGRPPTRWTDDIVRVALNRWMQVASCRLVSGRLPADDYDDNENMATRSSTKHISHKPNYIASVDNTLVETLSLLLLHLQLYIQPSEANSPRRVILPDDGCNCDRTFILPVCSNSSFTYGNECQLNCESQARVKRGQTPIVVQYTGICKREGCICPTAVIPVCGSDDNTYENECRLSCESDRQVRLGLDPIYLKSQEECPSSCNCPIDIIPSCGSDGVTYSSQCLIRCENVKRARLGLPPILRTPVCGTDDRTYSNECQLVCESNRRQSLGLSAIKVKNQGRCPSVPCICSYIILPVCGSNGRTYDNECLLNCASKNQQNNGGPPIFLAYRGSCKSPICQCPVTVQPVCGTDRLTYRNHDELMLQPGYLAHQYTLENIIADMSCLIPFDQYLILHTMQWWQHDDLML</sequence>
<evidence type="ECO:0000313" key="1">
    <source>
        <dbReference type="EMBL" id="KAI8439863.1"/>
    </source>
</evidence>
<organism evidence="1 2">
    <name type="scientific">Choristoneura fumiferana</name>
    <name type="common">Spruce budworm moth</name>
    <name type="synonym">Archips fumiferana</name>
    <dbReference type="NCBI Taxonomy" id="7141"/>
    <lineage>
        <taxon>Eukaryota</taxon>
        <taxon>Metazoa</taxon>
        <taxon>Ecdysozoa</taxon>
        <taxon>Arthropoda</taxon>
        <taxon>Hexapoda</taxon>
        <taxon>Insecta</taxon>
        <taxon>Pterygota</taxon>
        <taxon>Neoptera</taxon>
        <taxon>Endopterygota</taxon>
        <taxon>Lepidoptera</taxon>
        <taxon>Glossata</taxon>
        <taxon>Ditrysia</taxon>
        <taxon>Tortricoidea</taxon>
        <taxon>Tortricidae</taxon>
        <taxon>Tortricinae</taxon>
        <taxon>Choristoneura</taxon>
    </lineage>
</organism>
<name>A0ACC0KTP0_CHOFU</name>
<gene>
    <name evidence="1" type="ORF">MSG28_001332</name>
</gene>
<keyword evidence="2" id="KW-1185">Reference proteome</keyword>